<keyword evidence="6" id="KW-1185">Reference proteome</keyword>
<feature type="domain" description="TonB-dependent receptor plug" evidence="4">
    <location>
        <begin position="43"/>
        <end position="128"/>
    </location>
</feature>
<dbReference type="InterPro" id="IPR012910">
    <property type="entry name" value="Plug_dom"/>
</dbReference>
<comment type="caution">
    <text evidence="5">The sequence shown here is derived from an EMBL/GenBank/DDBJ whole genome shotgun (WGS) entry which is preliminary data.</text>
</comment>
<dbReference type="AlphaFoldDB" id="A0A419RTH8"/>
<keyword evidence="1 3" id="KW-0732">Signal</keyword>
<dbReference type="PANTHER" id="PTHR30069:SF29">
    <property type="entry name" value="HEMOGLOBIN AND HEMOGLOBIN-HAPTOGLOBIN-BINDING PROTEIN 1-RELATED"/>
    <property type="match status" value="1"/>
</dbReference>
<dbReference type="Pfam" id="PF07715">
    <property type="entry name" value="Plug"/>
    <property type="match status" value="1"/>
</dbReference>
<organism evidence="5 6">
    <name type="scientific">Aurantiacibacter aquimixticola</name>
    <dbReference type="NCBI Taxonomy" id="1958945"/>
    <lineage>
        <taxon>Bacteria</taxon>
        <taxon>Pseudomonadati</taxon>
        <taxon>Pseudomonadota</taxon>
        <taxon>Alphaproteobacteria</taxon>
        <taxon>Sphingomonadales</taxon>
        <taxon>Erythrobacteraceae</taxon>
        <taxon>Aurantiacibacter</taxon>
    </lineage>
</organism>
<dbReference type="OrthoDB" id="7622322at2"/>
<dbReference type="SUPFAM" id="SSF56935">
    <property type="entry name" value="Porins"/>
    <property type="match status" value="1"/>
</dbReference>
<feature type="chain" id="PRO_5018995769" description="TonB-dependent receptor plug domain-containing protein" evidence="3">
    <location>
        <begin position="19"/>
        <end position="700"/>
    </location>
</feature>
<feature type="compositionally biased region" description="Low complexity" evidence="2">
    <location>
        <begin position="34"/>
        <end position="44"/>
    </location>
</feature>
<accession>A0A419RTH8</accession>
<dbReference type="PANTHER" id="PTHR30069">
    <property type="entry name" value="TONB-DEPENDENT OUTER MEMBRANE RECEPTOR"/>
    <property type="match status" value="1"/>
</dbReference>
<dbReference type="Gene3D" id="2.170.130.10">
    <property type="entry name" value="TonB-dependent receptor, plug domain"/>
    <property type="match status" value="1"/>
</dbReference>
<dbReference type="EMBL" id="RAHX01000001">
    <property type="protein sequence ID" value="RJY09088.1"/>
    <property type="molecule type" value="Genomic_DNA"/>
</dbReference>
<evidence type="ECO:0000256" key="3">
    <source>
        <dbReference type="SAM" id="SignalP"/>
    </source>
</evidence>
<name>A0A419RTH8_9SPHN</name>
<dbReference type="Proteomes" id="UP000285232">
    <property type="component" value="Unassembled WGS sequence"/>
</dbReference>
<evidence type="ECO:0000256" key="2">
    <source>
        <dbReference type="SAM" id="MobiDB-lite"/>
    </source>
</evidence>
<proteinExistence type="predicted"/>
<evidence type="ECO:0000313" key="5">
    <source>
        <dbReference type="EMBL" id="RJY09088.1"/>
    </source>
</evidence>
<evidence type="ECO:0000259" key="4">
    <source>
        <dbReference type="Pfam" id="PF07715"/>
    </source>
</evidence>
<evidence type="ECO:0000256" key="1">
    <source>
        <dbReference type="ARBA" id="ARBA00022729"/>
    </source>
</evidence>
<evidence type="ECO:0000313" key="6">
    <source>
        <dbReference type="Proteomes" id="UP000285232"/>
    </source>
</evidence>
<gene>
    <name evidence="5" type="ORF">D6201_06685</name>
</gene>
<dbReference type="InterPro" id="IPR039426">
    <property type="entry name" value="TonB-dep_rcpt-like"/>
</dbReference>
<feature type="signal peptide" evidence="3">
    <location>
        <begin position="1"/>
        <end position="18"/>
    </location>
</feature>
<reference evidence="5 6" key="1">
    <citation type="journal article" date="2017" name="Int. J. Syst. Evol. Microbiol.">
        <title>Erythrobacter aquimixticola sp. nov., isolated from the junction between the ocean and a freshwater spring.</title>
        <authorList>
            <person name="Park S."/>
            <person name="Jung Y.T."/>
            <person name="Choi S.J."/>
            <person name="Yoon J.H."/>
        </authorList>
    </citation>
    <scope>NUCLEOTIDE SEQUENCE [LARGE SCALE GENOMIC DNA]</scope>
    <source>
        <strain evidence="5 6">JSSK-14</strain>
    </source>
</reference>
<sequence>MGVAAAALVAATPYVALAQDADEGRQTDEEGQGEVEAAPVATETASGARVFTPADFERFAPRNALDMLSEVPGFTLRGEDSQRGLGQATSNVLIDGQRITSKSDGIFAQLERIATDRVERIEIVDGATFGIPGLSGQVANVITKPSDISGQFTYRASFRPKYAEPSFIGGEVSLSGSGETLDWTVAVANGVGRGAAGGGSSFIFDPEGAIIESRDVRQQFVGDFPRISGNVEWTSHGGTMVNARANYSRSYQNYREDQDRDRVIGLDASRAFENRYRDWGYELGADVEFGLGPGRLKLIGLERYTRARSRSDSVFDFADDTPDSGSRFASRSESGERIARGEYAWDMLGGSWQLDAEAAFNRLDRTAQLFELGPDGEFVELDFPGGTGGVTEDRYESILTHSRSLADNLTLQVGAGAEYSTLSQTGAMGLTRSFWRPKGSATFAWQVEDGLDVSLELARRVGQLSFGDFLASVSLNQGQENAGNVELVPQQSWEAQFDTTKRLGEWGSTELRVYARLIEDFIEFIPVEGGLEARGNIDSASVWGIRSNSTFQLAPLGLNGMQLDLTLDSDWTSLEDPLTGETRKWSENQDIEIDATLRHDIPGSDWAYGLGLDYNRTQPFYRLSEFGRGYEGPTYTFAFIEHKDVFGMTANLTVFNLTDGRARLDRFVYDGYRDRSPLLFRETQDLSVQPIFNFRLTGDF</sequence>
<dbReference type="RefSeq" id="WP_120048098.1">
    <property type="nucleotide sequence ID" value="NZ_RAHX01000001.1"/>
</dbReference>
<dbReference type="GO" id="GO:0015344">
    <property type="term" value="F:siderophore uptake transmembrane transporter activity"/>
    <property type="evidence" value="ECO:0007669"/>
    <property type="project" value="TreeGrafter"/>
</dbReference>
<dbReference type="GO" id="GO:0044718">
    <property type="term" value="P:siderophore transmembrane transport"/>
    <property type="evidence" value="ECO:0007669"/>
    <property type="project" value="TreeGrafter"/>
</dbReference>
<feature type="region of interest" description="Disordered" evidence="2">
    <location>
        <begin position="21"/>
        <end position="44"/>
    </location>
</feature>
<protein>
    <recommendedName>
        <fullName evidence="4">TonB-dependent receptor plug domain-containing protein</fullName>
    </recommendedName>
</protein>
<dbReference type="InterPro" id="IPR037066">
    <property type="entry name" value="Plug_dom_sf"/>
</dbReference>